<comment type="catalytic activity">
    <reaction evidence="1">
        <text>2-phosphoglycolate + H2O = glycolate + phosphate</text>
        <dbReference type="Rhea" id="RHEA:14369"/>
        <dbReference type="ChEBI" id="CHEBI:15377"/>
        <dbReference type="ChEBI" id="CHEBI:29805"/>
        <dbReference type="ChEBI" id="CHEBI:43474"/>
        <dbReference type="ChEBI" id="CHEBI:58033"/>
        <dbReference type="EC" id="3.1.3.18"/>
    </reaction>
</comment>
<dbReference type="Gene3D" id="1.10.150.240">
    <property type="entry name" value="Putative phosphatase, domain 2"/>
    <property type="match status" value="1"/>
</dbReference>
<dbReference type="PANTHER" id="PTHR43434">
    <property type="entry name" value="PHOSPHOGLYCOLATE PHOSPHATASE"/>
    <property type="match status" value="1"/>
</dbReference>
<keyword evidence="5" id="KW-0378">Hydrolase</keyword>
<dbReference type="Proteomes" id="UP001370348">
    <property type="component" value="Chromosome"/>
</dbReference>
<dbReference type="NCBIfam" id="TIGR01509">
    <property type="entry name" value="HAD-SF-IA-v3"/>
    <property type="match status" value="1"/>
</dbReference>
<dbReference type="RefSeq" id="WP_394820658.1">
    <property type="nucleotide sequence ID" value="NZ_CP089984.1"/>
</dbReference>
<dbReference type="GO" id="GO:0016787">
    <property type="term" value="F:hydrolase activity"/>
    <property type="evidence" value="ECO:0007669"/>
    <property type="project" value="UniProtKB-KW"/>
</dbReference>
<sequence>MSSVRLATPDAVLFDLDGTLIDSCADIAAACNHALVTHGRAALAGETIRTYVGDGARVLLARAFGLPRESTELDAPLAAFHAYYRAHPVDQTTLLPGARASLDALRDRKRILATNKPRDTTLLVLEGLGLLGDFDAIRGGGDGPLKPHPFTLLSALEEVGVAPARAWMVGDGPQDVGAGKAAACGATIGVLDGFVTRERLYAAEPDVVLGSLDELVPLLSSAM</sequence>
<evidence type="ECO:0000256" key="1">
    <source>
        <dbReference type="ARBA" id="ARBA00000830"/>
    </source>
</evidence>
<gene>
    <name evidence="5" type="ORF">LZC94_24545</name>
</gene>
<protein>
    <recommendedName>
        <fullName evidence="4">phosphoglycolate phosphatase</fullName>
        <ecNumber evidence="4">3.1.3.18</ecNumber>
    </recommendedName>
</protein>
<comment type="pathway">
    <text evidence="2">Organic acid metabolism; glycolate biosynthesis; glycolate from 2-phosphoglycolate: step 1/1.</text>
</comment>
<dbReference type="Gene3D" id="3.40.50.1000">
    <property type="entry name" value="HAD superfamily/HAD-like"/>
    <property type="match status" value="1"/>
</dbReference>
<organism evidence="5 6">
    <name type="scientific">Pendulispora albinea</name>
    <dbReference type="NCBI Taxonomy" id="2741071"/>
    <lineage>
        <taxon>Bacteria</taxon>
        <taxon>Pseudomonadati</taxon>
        <taxon>Myxococcota</taxon>
        <taxon>Myxococcia</taxon>
        <taxon>Myxococcales</taxon>
        <taxon>Sorangiineae</taxon>
        <taxon>Pendulisporaceae</taxon>
        <taxon>Pendulispora</taxon>
    </lineage>
</organism>
<evidence type="ECO:0000256" key="3">
    <source>
        <dbReference type="ARBA" id="ARBA00006171"/>
    </source>
</evidence>
<dbReference type="InterPro" id="IPR023198">
    <property type="entry name" value="PGP-like_dom2"/>
</dbReference>
<dbReference type="Pfam" id="PF00702">
    <property type="entry name" value="Hydrolase"/>
    <property type="match status" value="1"/>
</dbReference>
<dbReference type="PANTHER" id="PTHR43434:SF1">
    <property type="entry name" value="PHOSPHOGLYCOLATE PHOSPHATASE"/>
    <property type="match status" value="1"/>
</dbReference>
<keyword evidence="6" id="KW-1185">Reference proteome</keyword>
<dbReference type="InterPro" id="IPR023214">
    <property type="entry name" value="HAD_sf"/>
</dbReference>
<dbReference type="EMBL" id="CP089984">
    <property type="protein sequence ID" value="WXB11043.1"/>
    <property type="molecule type" value="Genomic_DNA"/>
</dbReference>
<comment type="similarity">
    <text evidence="3">Belongs to the HAD-like hydrolase superfamily. CbbY/CbbZ/Gph/YieH family.</text>
</comment>
<evidence type="ECO:0000313" key="6">
    <source>
        <dbReference type="Proteomes" id="UP001370348"/>
    </source>
</evidence>
<evidence type="ECO:0000256" key="4">
    <source>
        <dbReference type="ARBA" id="ARBA00013078"/>
    </source>
</evidence>
<name>A0ABZ2LJB4_9BACT</name>
<dbReference type="InterPro" id="IPR036412">
    <property type="entry name" value="HAD-like_sf"/>
</dbReference>
<dbReference type="SFLD" id="SFLDS00003">
    <property type="entry name" value="Haloacid_Dehalogenase"/>
    <property type="match status" value="1"/>
</dbReference>
<dbReference type="SUPFAM" id="SSF56784">
    <property type="entry name" value="HAD-like"/>
    <property type="match status" value="1"/>
</dbReference>
<dbReference type="InterPro" id="IPR050155">
    <property type="entry name" value="HAD-like_hydrolase_sf"/>
</dbReference>
<proteinExistence type="inferred from homology"/>
<evidence type="ECO:0000313" key="5">
    <source>
        <dbReference type="EMBL" id="WXB11043.1"/>
    </source>
</evidence>
<dbReference type="SFLD" id="SFLDG01129">
    <property type="entry name" value="C1.5:_HAD__Beta-PGM__Phosphata"/>
    <property type="match status" value="1"/>
</dbReference>
<accession>A0ABZ2LJB4</accession>
<evidence type="ECO:0000256" key="2">
    <source>
        <dbReference type="ARBA" id="ARBA00004818"/>
    </source>
</evidence>
<reference evidence="5 6" key="1">
    <citation type="submission" date="2021-12" db="EMBL/GenBank/DDBJ databases">
        <title>Discovery of the Pendulisporaceae a myxobacterial family with distinct sporulation behavior and unique specialized metabolism.</title>
        <authorList>
            <person name="Garcia R."/>
            <person name="Popoff A."/>
            <person name="Bader C.D."/>
            <person name="Loehr J."/>
            <person name="Walesch S."/>
            <person name="Walt C."/>
            <person name="Boldt J."/>
            <person name="Bunk B."/>
            <person name="Haeckl F.J.F.P.J."/>
            <person name="Gunesch A.P."/>
            <person name="Birkelbach J."/>
            <person name="Nuebel U."/>
            <person name="Pietschmann T."/>
            <person name="Bach T."/>
            <person name="Mueller R."/>
        </authorList>
    </citation>
    <scope>NUCLEOTIDE SEQUENCE [LARGE SCALE GENOMIC DNA]</scope>
    <source>
        <strain evidence="5 6">MSr11954</strain>
    </source>
</reference>
<dbReference type="NCBIfam" id="TIGR01549">
    <property type="entry name" value="HAD-SF-IA-v1"/>
    <property type="match status" value="1"/>
</dbReference>
<dbReference type="EC" id="3.1.3.18" evidence="4"/>
<dbReference type="InterPro" id="IPR006439">
    <property type="entry name" value="HAD-SF_hydro_IA"/>
</dbReference>